<feature type="signal peptide" evidence="2">
    <location>
        <begin position="1"/>
        <end position="19"/>
    </location>
</feature>
<evidence type="ECO:0000256" key="1">
    <source>
        <dbReference type="SAM" id="MobiDB-lite"/>
    </source>
</evidence>
<accession>A0A8C2R0W3</accession>
<sequence>MDKLLLLLLLLGVFPFVFFQGVAPDTLCMVCKNFKKGQCLQGKGNCTMEQGPGCRTRDVFLFSEKGNATKPGSSGSSGRLTLDPGEGLQSEGPSLGGGHVPSLETRLGVSGGGSGYVSTVLRVTVLLFQVSGTSTTLNWTVMIFVCLQITILGT</sequence>
<reference evidence="3" key="1">
    <citation type="submission" date="2019-03" db="EMBL/GenBank/DDBJ databases">
        <title>Genome sequencing and reference-guided assembly of Black Bengal Goat (Capra hircus).</title>
        <authorList>
            <person name="Siddiki A.Z."/>
            <person name="Baten A."/>
            <person name="Billah M."/>
            <person name="Alam M.A.U."/>
            <person name="Shawrob K.S.M."/>
            <person name="Saha S."/>
            <person name="Chowdhury M."/>
            <person name="Rahman A.H."/>
            <person name="Stear M."/>
            <person name="Miah G."/>
            <person name="Das G.B."/>
            <person name="Hossain M.M."/>
            <person name="Kumkum M."/>
            <person name="Islam M.S."/>
            <person name="Mollah A.M."/>
            <person name="Ahsan A."/>
            <person name="Tusar F."/>
            <person name="Khan M.K.I."/>
        </authorList>
    </citation>
    <scope>NUCLEOTIDE SEQUENCE [LARGE SCALE GENOMIC DNA]</scope>
</reference>
<protein>
    <recommendedName>
        <fullName evidence="4">UPAR/Ly6 domain-containing protein</fullName>
    </recommendedName>
</protein>
<dbReference type="Ensembl" id="ENSCHIT00010030759.1">
    <property type="protein sequence ID" value="ENSCHIP00010021829.1"/>
    <property type="gene ID" value="ENSCHIG00010016125.1"/>
</dbReference>
<reference evidence="3" key="2">
    <citation type="submission" date="2025-08" db="UniProtKB">
        <authorList>
            <consortium name="Ensembl"/>
        </authorList>
    </citation>
    <scope>IDENTIFICATION</scope>
</reference>
<organism evidence="3">
    <name type="scientific">Capra hircus</name>
    <name type="common">Goat</name>
    <dbReference type="NCBI Taxonomy" id="9925"/>
    <lineage>
        <taxon>Eukaryota</taxon>
        <taxon>Metazoa</taxon>
        <taxon>Chordata</taxon>
        <taxon>Craniata</taxon>
        <taxon>Vertebrata</taxon>
        <taxon>Euteleostomi</taxon>
        <taxon>Mammalia</taxon>
        <taxon>Eutheria</taxon>
        <taxon>Laurasiatheria</taxon>
        <taxon>Artiodactyla</taxon>
        <taxon>Ruminantia</taxon>
        <taxon>Pecora</taxon>
        <taxon>Bovidae</taxon>
        <taxon>Caprinae</taxon>
        <taxon>Capra</taxon>
    </lineage>
</organism>
<feature type="region of interest" description="Disordered" evidence="1">
    <location>
        <begin position="67"/>
        <end position="97"/>
    </location>
</feature>
<evidence type="ECO:0008006" key="4">
    <source>
        <dbReference type="Google" id="ProtNLM"/>
    </source>
</evidence>
<evidence type="ECO:0000313" key="3">
    <source>
        <dbReference type="Ensembl" id="ENSCHIP00010021829.1"/>
    </source>
</evidence>
<feature type="compositionally biased region" description="Polar residues" evidence="1">
    <location>
        <begin position="70"/>
        <end position="79"/>
    </location>
</feature>
<name>A0A8C2R0W3_CAPHI</name>
<feature type="chain" id="PRO_5034668608" description="UPAR/Ly6 domain-containing protein" evidence="2">
    <location>
        <begin position="20"/>
        <end position="154"/>
    </location>
</feature>
<dbReference type="AlphaFoldDB" id="A0A8C2R0W3"/>
<proteinExistence type="predicted"/>
<evidence type="ECO:0000256" key="2">
    <source>
        <dbReference type="SAM" id="SignalP"/>
    </source>
</evidence>
<keyword evidence="2" id="KW-0732">Signal</keyword>